<feature type="transmembrane region" description="Helical" evidence="1">
    <location>
        <begin position="12"/>
        <end position="29"/>
    </location>
</feature>
<dbReference type="AlphaFoldDB" id="A0A1B9NWL2"/>
<name>A0A1B9NWL2_ALILO</name>
<gene>
    <name evidence="2" type="ORF">A6E04_16370</name>
</gene>
<proteinExistence type="predicted"/>
<sequence>MRINKQKGTASIEFVLGFMAFWLICMAWVEMSYMSYISAISDLIVSESARESKTEEADYLDSFNRAITENQSLWGSVVDPTKFTMSIQYLESVNELGGLVDPCVVPDAEVTAECGESENRAIAVYRIDYRFSSIFTYFVDTESLFSREVIVIQEYERDAFEI</sequence>
<dbReference type="RefSeq" id="WP_012551727.1">
    <property type="nucleotide sequence ID" value="NZ_CAWMPN010000015.1"/>
</dbReference>
<dbReference type="EMBL" id="MAJU01000015">
    <property type="protein sequence ID" value="OCH19598.1"/>
    <property type="molecule type" value="Genomic_DNA"/>
</dbReference>
<evidence type="ECO:0000313" key="3">
    <source>
        <dbReference type="Proteomes" id="UP000093523"/>
    </source>
</evidence>
<dbReference type="STRING" id="688.A6E04_16370"/>
<organism evidence="2 3">
    <name type="scientific">Aliivibrio logei</name>
    <name type="common">Vibrio logei</name>
    <dbReference type="NCBI Taxonomy" id="688"/>
    <lineage>
        <taxon>Bacteria</taxon>
        <taxon>Pseudomonadati</taxon>
        <taxon>Pseudomonadota</taxon>
        <taxon>Gammaproteobacteria</taxon>
        <taxon>Vibrionales</taxon>
        <taxon>Vibrionaceae</taxon>
        <taxon>Aliivibrio</taxon>
    </lineage>
</organism>
<accession>A0A1B9NWL2</accession>
<reference evidence="2 3" key="1">
    <citation type="submission" date="2016-06" db="EMBL/GenBank/DDBJ databases">
        <authorList>
            <person name="Kjaerup R.B."/>
            <person name="Dalgaard T.S."/>
            <person name="Juul-Madsen H.R."/>
        </authorList>
    </citation>
    <scope>NUCLEOTIDE SEQUENCE [LARGE SCALE GENOMIC DNA]</scope>
    <source>
        <strain evidence="2 3">1S159</strain>
    </source>
</reference>
<protein>
    <submittedName>
        <fullName evidence="2">Pilus assembly protein TadE</fullName>
    </submittedName>
</protein>
<keyword evidence="1" id="KW-1133">Transmembrane helix</keyword>
<keyword evidence="1" id="KW-0812">Transmembrane</keyword>
<dbReference type="Proteomes" id="UP000093523">
    <property type="component" value="Unassembled WGS sequence"/>
</dbReference>
<evidence type="ECO:0000313" key="2">
    <source>
        <dbReference type="EMBL" id="OCH19598.1"/>
    </source>
</evidence>
<evidence type="ECO:0000256" key="1">
    <source>
        <dbReference type="SAM" id="Phobius"/>
    </source>
</evidence>
<dbReference type="OrthoDB" id="6555614at2"/>
<comment type="caution">
    <text evidence="2">The sequence shown here is derived from an EMBL/GenBank/DDBJ whole genome shotgun (WGS) entry which is preliminary data.</text>
</comment>
<keyword evidence="1" id="KW-0472">Membrane</keyword>